<dbReference type="EMBL" id="CAVMJV010000128">
    <property type="protein sequence ID" value="CAK5108278.1"/>
    <property type="molecule type" value="Genomic_DNA"/>
</dbReference>
<gene>
    <name evidence="1" type="ORF">MENTE1834_LOCUS43903</name>
</gene>
<sequence length="94" mass="11113">MRAQTKKIIKGFKGYSKHFKNIKGAVDQLKVNKKHKGYIYYSIMELFLNENMKVEENDEEFQDIVEAISKYHKDEESLYQQVNIPINLIKLGET</sequence>
<evidence type="ECO:0000313" key="2">
    <source>
        <dbReference type="Proteomes" id="UP001497535"/>
    </source>
</evidence>
<comment type="caution">
    <text evidence="1">The sequence shown here is derived from an EMBL/GenBank/DDBJ whole genome shotgun (WGS) entry which is preliminary data.</text>
</comment>
<protein>
    <submittedName>
        <fullName evidence="1">Uncharacterized protein</fullName>
    </submittedName>
</protein>
<accession>A0ACB1AW40</accession>
<proteinExistence type="predicted"/>
<reference evidence="1" key="1">
    <citation type="submission" date="2023-11" db="EMBL/GenBank/DDBJ databases">
        <authorList>
            <person name="Poullet M."/>
        </authorList>
    </citation>
    <scope>NUCLEOTIDE SEQUENCE</scope>
    <source>
        <strain evidence="1">E1834</strain>
    </source>
</reference>
<organism evidence="1 2">
    <name type="scientific">Meloidogyne enterolobii</name>
    <name type="common">Root-knot nematode worm</name>
    <name type="synonym">Meloidogyne mayaguensis</name>
    <dbReference type="NCBI Taxonomy" id="390850"/>
    <lineage>
        <taxon>Eukaryota</taxon>
        <taxon>Metazoa</taxon>
        <taxon>Ecdysozoa</taxon>
        <taxon>Nematoda</taxon>
        <taxon>Chromadorea</taxon>
        <taxon>Rhabditida</taxon>
        <taxon>Tylenchina</taxon>
        <taxon>Tylenchomorpha</taxon>
        <taxon>Tylenchoidea</taxon>
        <taxon>Meloidogynidae</taxon>
        <taxon>Meloidogyninae</taxon>
        <taxon>Meloidogyne</taxon>
    </lineage>
</organism>
<dbReference type="Proteomes" id="UP001497535">
    <property type="component" value="Unassembled WGS sequence"/>
</dbReference>
<name>A0ACB1AW40_MELEN</name>
<keyword evidence="2" id="KW-1185">Reference proteome</keyword>
<evidence type="ECO:0000313" key="1">
    <source>
        <dbReference type="EMBL" id="CAK5108278.1"/>
    </source>
</evidence>